<name>K2MLF8_TRYCR</name>
<sequence>MLQRHGSQKERLEAERRERLRVDRYGTMRDASHDTTERNSSTGRSSTPQAPLDGRWPRPLPKKEERLQQMAETCVPVSSTREPVTKSFALSGANRNASSTTPSSVESCTTSDFRLVEQELKELLSGYHRLVNTARDYRQSKEENIKTSSPLAEAAQKAGGSSVVGKGVSNSAARNGNKGGDVHDSLQVHHSFSSLPVSSVHGEHSTDVNTPTPCVPLPQHIISTRNAVGESENAVRIAASYETNPSARVTSPVDLFADALTEDQLSRSLEMQLQREQQMQLLCQHLQPSLLSREVTPNNPNTTIRVFSTPTVDDDTGYLAMRREAGSPVPPFMNRDCVNLDSAREVMTAYRGSYDSRVYATYRYQDHLGAHGKPSTTDDVSRSKDITEVGLGDTRNTSCLLGSGQRNEELGGGHPQKNEFTSLDHLLLHSKGKSFKKMQTRRVTSRRRREVVDSTTPEIATSARHTEDPSMRSGATGGNRAQKLGVTKKAANFRRVSVNMKHTPVEHRRELEVAGDGYGTGGGGEKRASTDLSPEAALGGVMVTTNGMADRRKQEQKQQQQQQQQLKLRSRHRYRHDYKTNENYSFNCHANAATRFHEMVERHVAAFEGGSHSSSSLPAFVDSLVGAAITDFCPAVKRRQAQLKESQHAEAAAAAAADASLTRNTYRGSIGTVTPTSSIAHTPNTNVRSSWDSRGHRNSHTNVRLYQAVGRDESALGATCVKQQQLQQCERPSRRAGHAAQYNQ</sequence>
<evidence type="ECO:0000313" key="2">
    <source>
        <dbReference type="EMBL" id="EKF26519.1"/>
    </source>
</evidence>
<reference evidence="2 3" key="1">
    <citation type="journal article" date="2012" name="BMC Genomics">
        <title>Comparative genomic analysis of human infective Trypanosoma cruzi lineages with the bat-restricted subspecies T. cruzi marinkellei.</title>
        <authorList>
            <person name="Franzen O."/>
            <person name="Talavera-Lopez C."/>
            <person name="Ochaya S."/>
            <person name="Butler C.E."/>
            <person name="Messenger L.A."/>
            <person name="Lewis M.D."/>
            <person name="Llewellyn M.S."/>
            <person name="Marinkelle C.J."/>
            <person name="Tyler K.M."/>
            <person name="Miles M.A."/>
            <person name="Andersson B."/>
        </authorList>
    </citation>
    <scope>NUCLEOTIDE SEQUENCE [LARGE SCALE GENOMIC DNA]</scope>
    <source>
        <strain evidence="2 3">B7</strain>
    </source>
</reference>
<feature type="compositionally biased region" description="Low complexity" evidence="1">
    <location>
        <begin position="157"/>
        <end position="173"/>
    </location>
</feature>
<feature type="region of interest" description="Disordered" evidence="1">
    <location>
        <begin position="139"/>
        <end position="185"/>
    </location>
</feature>
<feature type="compositionally biased region" description="Basic residues" evidence="1">
    <location>
        <begin position="435"/>
        <end position="449"/>
    </location>
</feature>
<dbReference type="AlphaFoldDB" id="K2MLF8"/>
<dbReference type="OrthoDB" id="248737at2759"/>
<keyword evidence="3" id="KW-1185">Reference proteome</keyword>
<evidence type="ECO:0000256" key="1">
    <source>
        <dbReference type="SAM" id="MobiDB-lite"/>
    </source>
</evidence>
<feature type="compositionally biased region" description="Polar residues" evidence="1">
    <location>
        <begin position="672"/>
        <end position="692"/>
    </location>
</feature>
<feature type="region of interest" description="Disordered" evidence="1">
    <location>
        <begin position="435"/>
        <end position="480"/>
    </location>
</feature>
<feature type="compositionally biased region" description="Basic and acidic residues" evidence="1">
    <location>
        <begin position="7"/>
        <end position="37"/>
    </location>
</feature>
<dbReference type="EMBL" id="AHKC01020461">
    <property type="protein sequence ID" value="EKF26519.1"/>
    <property type="molecule type" value="Genomic_DNA"/>
</dbReference>
<comment type="caution">
    <text evidence="2">The sequence shown here is derived from an EMBL/GenBank/DDBJ whole genome shotgun (WGS) entry which is preliminary data.</text>
</comment>
<feature type="region of interest" description="Disordered" evidence="1">
    <location>
        <begin position="672"/>
        <end position="698"/>
    </location>
</feature>
<evidence type="ECO:0000313" key="3">
    <source>
        <dbReference type="Proteomes" id="UP000007350"/>
    </source>
</evidence>
<feature type="region of interest" description="Disordered" evidence="1">
    <location>
        <begin position="1"/>
        <end position="60"/>
    </location>
</feature>
<dbReference type="Proteomes" id="UP000007350">
    <property type="component" value="Unassembled WGS sequence"/>
</dbReference>
<gene>
    <name evidence="2" type="ORF">MOQ_009781</name>
</gene>
<accession>K2MLF8</accession>
<protein>
    <submittedName>
        <fullName evidence="2">Uncharacterized protein</fullName>
    </submittedName>
</protein>
<organism evidence="2 3">
    <name type="scientific">Trypanosoma cruzi marinkellei</name>
    <dbReference type="NCBI Taxonomy" id="85056"/>
    <lineage>
        <taxon>Eukaryota</taxon>
        <taxon>Discoba</taxon>
        <taxon>Euglenozoa</taxon>
        <taxon>Kinetoplastea</taxon>
        <taxon>Metakinetoplastina</taxon>
        <taxon>Trypanosomatida</taxon>
        <taxon>Trypanosomatidae</taxon>
        <taxon>Trypanosoma</taxon>
        <taxon>Schizotrypanum</taxon>
    </lineage>
</organism>
<feature type="compositionally biased region" description="Polar residues" evidence="1">
    <location>
        <begin position="38"/>
        <end position="49"/>
    </location>
</feature>
<proteinExistence type="predicted"/>
<feature type="region of interest" description="Disordered" evidence="1">
    <location>
        <begin position="549"/>
        <end position="571"/>
    </location>
</feature>